<evidence type="ECO:0000313" key="4">
    <source>
        <dbReference type="Proteomes" id="UP000829364"/>
    </source>
</evidence>
<dbReference type="KEGG" id="ptkz:JDV02_004333"/>
<keyword evidence="2" id="KW-0812">Transmembrane</keyword>
<protein>
    <recommendedName>
        <fullName evidence="5">Modin</fullName>
    </recommendedName>
</protein>
<evidence type="ECO:0000313" key="3">
    <source>
        <dbReference type="EMBL" id="UNI18036.1"/>
    </source>
</evidence>
<feature type="compositionally biased region" description="Basic residues" evidence="1">
    <location>
        <begin position="466"/>
        <end position="481"/>
    </location>
</feature>
<feature type="transmembrane region" description="Helical" evidence="2">
    <location>
        <begin position="7"/>
        <end position="29"/>
    </location>
</feature>
<dbReference type="GeneID" id="72066288"/>
<dbReference type="Proteomes" id="UP000829364">
    <property type="component" value="Chromosome 3"/>
</dbReference>
<evidence type="ECO:0000256" key="2">
    <source>
        <dbReference type="SAM" id="Phobius"/>
    </source>
</evidence>
<keyword evidence="4" id="KW-1185">Reference proteome</keyword>
<feature type="region of interest" description="Disordered" evidence="1">
    <location>
        <begin position="595"/>
        <end position="657"/>
    </location>
</feature>
<dbReference type="EMBL" id="CP086356">
    <property type="protein sequence ID" value="UNI18036.1"/>
    <property type="molecule type" value="Genomic_DNA"/>
</dbReference>
<reference evidence="3" key="1">
    <citation type="submission" date="2021-11" db="EMBL/GenBank/DDBJ databases">
        <title>Purpureocillium_takamizusanense_genome.</title>
        <authorList>
            <person name="Nguyen N.-H."/>
        </authorList>
    </citation>
    <scope>NUCLEOTIDE SEQUENCE</scope>
    <source>
        <strain evidence="3">PT3</strain>
    </source>
</reference>
<dbReference type="RefSeq" id="XP_047841517.1">
    <property type="nucleotide sequence ID" value="XM_047985540.1"/>
</dbReference>
<dbReference type="OrthoDB" id="5227693at2759"/>
<organism evidence="3 4">
    <name type="scientific">Purpureocillium takamizusanense</name>
    <dbReference type="NCBI Taxonomy" id="2060973"/>
    <lineage>
        <taxon>Eukaryota</taxon>
        <taxon>Fungi</taxon>
        <taxon>Dikarya</taxon>
        <taxon>Ascomycota</taxon>
        <taxon>Pezizomycotina</taxon>
        <taxon>Sordariomycetes</taxon>
        <taxon>Hypocreomycetidae</taxon>
        <taxon>Hypocreales</taxon>
        <taxon>Ophiocordycipitaceae</taxon>
        <taxon>Purpureocillium</taxon>
    </lineage>
</organism>
<feature type="region of interest" description="Disordered" evidence="1">
    <location>
        <begin position="702"/>
        <end position="728"/>
    </location>
</feature>
<name>A0A9Q8VAP4_9HYPO</name>
<feature type="region of interest" description="Disordered" evidence="1">
    <location>
        <begin position="455"/>
        <end position="496"/>
    </location>
</feature>
<evidence type="ECO:0000256" key="1">
    <source>
        <dbReference type="SAM" id="MobiDB-lite"/>
    </source>
</evidence>
<sequence>MGGSDEVIVAVVALIVSVVALSATFMQVLQQYYASASGYSQCNEKVMGAWAKSKSRRFSWEELRFEVQFDTPVIFVSPPDNKDGPILDAPIYFLDGTQKSMEETHTADEMDLRKAYHFRSLKERIHTADNERASWLSLLYAVQRMEAKAFEWQQNRYEQLARRSDLSEKHGLPQKAPSLQESHTLTVALQRKRRSWDTMPSSVSKPYATTTICHLIEMMAALGVYWKEFDRRRDRYRGEGNGFMVLGERISDLGLMFAFQVYGECRFEYNRVIPVDYIKELCFGHVPTIYRETFDQRRLGAPSDEVENLGSLQMASRREVAETLVVIGCNKNTVQYYLNEDGTTAHLFPLSFEILGMLSQTFHIKKSYFTYIPNPTFDCWDERSLSLVGVLKAYRDFSAVHLPGATRNETIYGRIVAHIETILDHQNDGDAASQLLLLTALHDALDDADEVLTAKEKGCDPPTHPPRAHKSSLSHGNKRPSRAQLDGVETQKQRRRREIVQDVLRSHIQEVLKLLNDGNDRSSDTQSLLVPDRGGGPPSPGNSRYHSMVGLPFSQARFEDINEEAPEFRQHKFMEVYFEVIRCKVIPRAWDSSNRRASFTGQDGSGGGGGGGGLLRRRASVAADVPAPPGFGLRKRGTGGTHASVTVQTDPGTVTPSIVPPAMVAAADTRPVPSPLENEIHPDEAEAQADLQSDDNNMVLVGMDDDDDMDGGGGPSPPPPLRKPETLANQPVSHDDVWCTLVFRMICWLMLHDFNKQDVQVSKSELLGSRMPVYIA</sequence>
<feature type="compositionally biased region" description="Polar residues" evidence="1">
    <location>
        <begin position="641"/>
        <end position="656"/>
    </location>
</feature>
<dbReference type="AlphaFoldDB" id="A0A9Q8VAP4"/>
<gene>
    <name evidence="3" type="ORF">JDV02_004333</name>
</gene>
<proteinExistence type="predicted"/>
<keyword evidence="2" id="KW-1133">Transmembrane helix</keyword>
<feature type="compositionally biased region" description="Gly residues" evidence="1">
    <location>
        <begin position="603"/>
        <end position="614"/>
    </location>
</feature>
<feature type="region of interest" description="Disordered" evidence="1">
    <location>
        <begin position="515"/>
        <end position="545"/>
    </location>
</feature>
<accession>A0A9Q8VAP4</accession>
<evidence type="ECO:0008006" key="5">
    <source>
        <dbReference type="Google" id="ProtNLM"/>
    </source>
</evidence>
<keyword evidence="2" id="KW-0472">Membrane</keyword>